<dbReference type="HOGENOM" id="CLU_1579338_0_0_1"/>
<organism evidence="2 3">
    <name type="scientific">Pyrenophora tritici-repentis (strain Pt-1C-BFP)</name>
    <name type="common">Wheat tan spot fungus</name>
    <name type="synonym">Drechslera tritici-repentis</name>
    <dbReference type="NCBI Taxonomy" id="426418"/>
    <lineage>
        <taxon>Eukaryota</taxon>
        <taxon>Fungi</taxon>
        <taxon>Dikarya</taxon>
        <taxon>Ascomycota</taxon>
        <taxon>Pezizomycotina</taxon>
        <taxon>Dothideomycetes</taxon>
        <taxon>Pleosporomycetidae</taxon>
        <taxon>Pleosporales</taxon>
        <taxon>Pleosporineae</taxon>
        <taxon>Pleosporaceae</taxon>
        <taxon>Pyrenophora</taxon>
    </lineage>
</organism>
<evidence type="ECO:0000313" key="2">
    <source>
        <dbReference type="EMBL" id="EDU50578.1"/>
    </source>
</evidence>
<sequence length="169" mass="18091">MPLGNPANRTAASPLRSKTCDTHNCNHERSLVATTGGASTMDTIGPSETGLMWPEQVDVTVALYKFQSPRWPFTNMLPAGVTQCVLWTDAASIHGSWSKRAASGDRWWTERVNMDMQKPSKTGLGGTRDASTSTPPSAPEAGTTAAWEGAAAAARVLLLAAPMRKMRYA</sequence>
<dbReference type="Proteomes" id="UP000001471">
    <property type="component" value="Unassembled WGS sequence"/>
</dbReference>
<name>B2WCF0_PYRTR</name>
<feature type="region of interest" description="Disordered" evidence="1">
    <location>
        <begin position="1"/>
        <end position="20"/>
    </location>
</feature>
<feature type="region of interest" description="Disordered" evidence="1">
    <location>
        <begin position="117"/>
        <end position="144"/>
    </location>
</feature>
<proteinExistence type="predicted"/>
<dbReference type="InParanoid" id="B2WCF0"/>
<dbReference type="AlphaFoldDB" id="B2WCF0"/>
<reference evidence="3" key="1">
    <citation type="journal article" date="2013" name="G3 (Bethesda)">
        <title>Comparative genomics of a plant-pathogenic fungus, Pyrenophora tritici-repentis, reveals transduplication and the impact of repeat elements on pathogenicity and population divergence.</title>
        <authorList>
            <person name="Manning V.A."/>
            <person name="Pandelova I."/>
            <person name="Dhillon B."/>
            <person name="Wilhelm L.J."/>
            <person name="Goodwin S.B."/>
            <person name="Berlin A.M."/>
            <person name="Figueroa M."/>
            <person name="Freitag M."/>
            <person name="Hane J.K."/>
            <person name="Henrissat B."/>
            <person name="Holman W.H."/>
            <person name="Kodira C.D."/>
            <person name="Martin J."/>
            <person name="Oliver R.P."/>
            <person name="Robbertse B."/>
            <person name="Schackwitz W."/>
            <person name="Schwartz D.C."/>
            <person name="Spatafora J.W."/>
            <person name="Turgeon B.G."/>
            <person name="Yandava C."/>
            <person name="Young S."/>
            <person name="Zhou S."/>
            <person name="Zeng Q."/>
            <person name="Grigoriev I.V."/>
            <person name="Ma L.-J."/>
            <person name="Ciuffetti L.M."/>
        </authorList>
    </citation>
    <scope>NUCLEOTIDE SEQUENCE [LARGE SCALE GENOMIC DNA]</scope>
    <source>
        <strain evidence="3">Pt-1C-BFP</strain>
    </source>
</reference>
<evidence type="ECO:0000313" key="3">
    <source>
        <dbReference type="Proteomes" id="UP000001471"/>
    </source>
</evidence>
<protein>
    <submittedName>
        <fullName evidence="2">Uncharacterized protein</fullName>
    </submittedName>
</protein>
<gene>
    <name evidence="2" type="ORF">PTRG_07659</name>
</gene>
<accession>B2WCF0</accession>
<dbReference type="EMBL" id="DS231622">
    <property type="protein sequence ID" value="EDU50578.1"/>
    <property type="molecule type" value="Genomic_DNA"/>
</dbReference>
<evidence type="ECO:0000256" key="1">
    <source>
        <dbReference type="SAM" id="MobiDB-lite"/>
    </source>
</evidence>